<sequence length="137" mass="15405">MRIATRFWWSDERAKLGTAIKEFFCVSHASLWIRGEVTPAASAVMFGRAMSTAYRSRCDLATSPECGCGSPIGDFRHYLQSCPFLAPARKRVAGLIPFHLYRIVTDLKRREAFNRLMKAIMEHLDVAAAAQQDVPPD</sequence>
<evidence type="ECO:0000313" key="2">
    <source>
        <dbReference type="Proteomes" id="UP000541610"/>
    </source>
</evidence>
<gene>
    <name evidence="1" type="ORF">FOZ60_001176</name>
</gene>
<protein>
    <submittedName>
        <fullName evidence="1">Uncharacterized protein</fullName>
    </submittedName>
</protein>
<reference evidence="1 2" key="1">
    <citation type="submission" date="2020-04" db="EMBL/GenBank/DDBJ databases">
        <title>Perkinsus olseni comparative genomics.</title>
        <authorList>
            <person name="Bogema D.R."/>
        </authorList>
    </citation>
    <scope>NUCLEOTIDE SEQUENCE [LARGE SCALE GENOMIC DNA]</scope>
    <source>
        <strain evidence="1">00978-12</strain>
    </source>
</reference>
<name>A0A7J6P0W8_PEROL</name>
<evidence type="ECO:0000313" key="1">
    <source>
        <dbReference type="EMBL" id="KAF4689749.1"/>
    </source>
</evidence>
<comment type="caution">
    <text evidence="1">The sequence shown here is derived from an EMBL/GenBank/DDBJ whole genome shotgun (WGS) entry which is preliminary data.</text>
</comment>
<dbReference type="Proteomes" id="UP000541610">
    <property type="component" value="Unassembled WGS sequence"/>
</dbReference>
<dbReference type="AlphaFoldDB" id="A0A7J6P0W8"/>
<accession>A0A7J6P0W8</accession>
<dbReference type="EMBL" id="JABANP010000116">
    <property type="protein sequence ID" value="KAF4689749.1"/>
    <property type="molecule type" value="Genomic_DNA"/>
</dbReference>
<proteinExistence type="predicted"/>
<organism evidence="1 2">
    <name type="scientific">Perkinsus olseni</name>
    <name type="common">Perkinsus atlanticus</name>
    <dbReference type="NCBI Taxonomy" id="32597"/>
    <lineage>
        <taxon>Eukaryota</taxon>
        <taxon>Sar</taxon>
        <taxon>Alveolata</taxon>
        <taxon>Perkinsozoa</taxon>
        <taxon>Perkinsea</taxon>
        <taxon>Perkinsida</taxon>
        <taxon>Perkinsidae</taxon>
        <taxon>Perkinsus</taxon>
    </lineage>
</organism>